<keyword evidence="9" id="KW-1185">Reference proteome</keyword>
<dbReference type="STRING" id="1764295.A0A5B8MDN9"/>
<dbReference type="PROSITE" id="PS51678">
    <property type="entry name" value="SAM_MT_PRMT"/>
    <property type="match status" value="1"/>
</dbReference>
<dbReference type="Gene3D" id="2.70.160.11">
    <property type="entry name" value="Hnrnp arginine n-methyltransferase1"/>
    <property type="match status" value="1"/>
</dbReference>
<organism evidence="8 9">
    <name type="scientific">Chloropicon primus</name>
    <dbReference type="NCBI Taxonomy" id="1764295"/>
    <lineage>
        <taxon>Eukaryota</taxon>
        <taxon>Viridiplantae</taxon>
        <taxon>Chlorophyta</taxon>
        <taxon>Chloropicophyceae</taxon>
        <taxon>Chloropicales</taxon>
        <taxon>Chloropicaceae</taxon>
        <taxon>Chloropicon</taxon>
    </lineage>
</organism>
<keyword evidence="3 6" id="KW-0808">Transferase</keyword>
<dbReference type="CDD" id="cd02440">
    <property type="entry name" value="AdoMet_MTases"/>
    <property type="match status" value="1"/>
</dbReference>
<dbReference type="OrthoDB" id="7848332at2759"/>
<protein>
    <recommendedName>
        <fullName evidence="1">type I protein arginine methyltransferase</fullName>
        <ecNumber evidence="1">2.1.1.319</ecNumber>
    </recommendedName>
</protein>
<dbReference type="AlphaFoldDB" id="A0A5B8MDN9"/>
<dbReference type="EMBL" id="CP031035">
    <property type="protein sequence ID" value="QDZ18718.1"/>
    <property type="molecule type" value="Genomic_DNA"/>
</dbReference>
<keyword evidence="2 6" id="KW-0489">Methyltransferase</keyword>
<evidence type="ECO:0000313" key="8">
    <source>
        <dbReference type="EMBL" id="QDZ18718.1"/>
    </source>
</evidence>
<feature type="domain" description="Protein arginine N-methyltransferase" evidence="7">
    <location>
        <begin position="203"/>
        <end position="357"/>
    </location>
</feature>
<evidence type="ECO:0000256" key="5">
    <source>
        <dbReference type="ARBA" id="ARBA00049303"/>
    </source>
</evidence>
<sequence>MGGSGKDLHWDGKVTALEDSNYFFSYGYLISQMDMLYDPVRMDAYRTAIDENKDNFSGKVVLDVDCGTGVLSILAARAGARKVYAVEATNAAKHARKLVGAHGLEDVVTVLECCVEEADLPEKVDIIVSDFMGHFLLQESMIDNVILARDKFLKSTGAIYPSHCKMFLAAASSSRHGESRVEAHHESLEEFDEVKDYMFNECEIDLTCLSDMYKDEVRELALHSSCSVHLEANELLGPPVAVKEIDLLTATHDDVKGVSQSFCIDLDPSMDKEKRRNFDLWVGWFAVQFNGSPDNPSLVQVECDTGPYNDEAHWSHEGFIVHPPIDLTGASKVQGQIEMTRKKANWRLYDVKISHRACSGEQSGEEVSKTYYLK</sequence>
<dbReference type="InterPro" id="IPR029063">
    <property type="entry name" value="SAM-dependent_MTases_sf"/>
</dbReference>
<dbReference type="SUPFAM" id="SSF53335">
    <property type="entry name" value="S-adenosyl-L-methionine-dependent methyltransferases"/>
    <property type="match status" value="1"/>
</dbReference>
<evidence type="ECO:0000259" key="7">
    <source>
        <dbReference type="Pfam" id="PF22528"/>
    </source>
</evidence>
<dbReference type="GO" id="GO:0042054">
    <property type="term" value="F:histone methyltransferase activity"/>
    <property type="evidence" value="ECO:0007669"/>
    <property type="project" value="TreeGrafter"/>
</dbReference>
<evidence type="ECO:0000313" key="9">
    <source>
        <dbReference type="Proteomes" id="UP000316726"/>
    </source>
</evidence>
<accession>A0A5B8MDN9</accession>
<evidence type="ECO:0000256" key="6">
    <source>
        <dbReference type="PROSITE-ProRule" id="PRU01015"/>
    </source>
</evidence>
<dbReference type="GO" id="GO:0005634">
    <property type="term" value="C:nucleus"/>
    <property type="evidence" value="ECO:0007669"/>
    <property type="project" value="TreeGrafter"/>
</dbReference>
<dbReference type="EC" id="2.1.1.319" evidence="1"/>
<evidence type="ECO:0000256" key="1">
    <source>
        <dbReference type="ARBA" id="ARBA00011925"/>
    </source>
</evidence>
<dbReference type="GO" id="GO:0035242">
    <property type="term" value="F:protein-arginine omega-N asymmetric methyltransferase activity"/>
    <property type="evidence" value="ECO:0007669"/>
    <property type="project" value="UniProtKB-EC"/>
</dbReference>
<dbReference type="PANTHER" id="PTHR11006">
    <property type="entry name" value="PROTEIN ARGININE N-METHYLTRANSFERASE"/>
    <property type="match status" value="1"/>
</dbReference>
<dbReference type="Pfam" id="PF06325">
    <property type="entry name" value="PrmA"/>
    <property type="match status" value="1"/>
</dbReference>
<evidence type="ECO:0000256" key="3">
    <source>
        <dbReference type="ARBA" id="ARBA00022679"/>
    </source>
</evidence>
<proteinExistence type="predicted"/>
<dbReference type="Pfam" id="PF22528">
    <property type="entry name" value="PRMT_C"/>
    <property type="match status" value="1"/>
</dbReference>
<dbReference type="GO" id="GO:0032259">
    <property type="term" value="P:methylation"/>
    <property type="evidence" value="ECO:0007669"/>
    <property type="project" value="UniProtKB-KW"/>
</dbReference>
<dbReference type="PANTHER" id="PTHR11006:SF68">
    <property type="entry name" value="PROTEIN ARGININE N-METHYLTRANSFERASE PRMT10"/>
    <property type="match status" value="1"/>
</dbReference>
<dbReference type="InterPro" id="IPR055135">
    <property type="entry name" value="PRMT_dom"/>
</dbReference>
<keyword evidence="4 6" id="KW-0949">S-adenosyl-L-methionine</keyword>
<dbReference type="InterPro" id="IPR025799">
    <property type="entry name" value="Arg_MeTrfase"/>
</dbReference>
<name>A0A5B8MDN9_9CHLO</name>
<comment type="catalytic activity">
    <reaction evidence="5">
        <text>L-arginyl-[protein] + S-adenosyl-L-methionine = N(omega)-methyl-L-arginyl-[protein] + S-adenosyl-L-homocysteine + H(+)</text>
        <dbReference type="Rhea" id="RHEA:48100"/>
        <dbReference type="Rhea" id="RHEA-COMP:10532"/>
        <dbReference type="Rhea" id="RHEA-COMP:11990"/>
        <dbReference type="ChEBI" id="CHEBI:15378"/>
        <dbReference type="ChEBI" id="CHEBI:29965"/>
        <dbReference type="ChEBI" id="CHEBI:57856"/>
        <dbReference type="ChEBI" id="CHEBI:59789"/>
        <dbReference type="ChEBI" id="CHEBI:65280"/>
    </reaction>
    <physiologicalReaction direction="left-to-right" evidence="5">
        <dbReference type="Rhea" id="RHEA:48101"/>
    </physiologicalReaction>
</comment>
<reference evidence="8 9" key="1">
    <citation type="submission" date="2018-07" db="EMBL/GenBank/DDBJ databases">
        <title>The complete nuclear genome of the prasinophyte Chloropicon primus (CCMP1205).</title>
        <authorList>
            <person name="Pombert J.-F."/>
            <person name="Otis C."/>
            <person name="Turmel M."/>
            <person name="Lemieux C."/>
        </authorList>
    </citation>
    <scope>NUCLEOTIDE SEQUENCE [LARGE SCALE GENOMIC DNA]</scope>
    <source>
        <strain evidence="8 9">CCMP1205</strain>
    </source>
</reference>
<evidence type="ECO:0000256" key="4">
    <source>
        <dbReference type="ARBA" id="ARBA00022691"/>
    </source>
</evidence>
<gene>
    <name evidence="8" type="ORF">A3770_02p12360</name>
</gene>
<dbReference type="FunFam" id="3.40.50.150:FF:000003">
    <property type="entry name" value="Blast:Protein arginine N-methyltransferase 1"/>
    <property type="match status" value="1"/>
</dbReference>
<evidence type="ECO:0000256" key="2">
    <source>
        <dbReference type="ARBA" id="ARBA00022603"/>
    </source>
</evidence>
<dbReference type="Gene3D" id="3.40.50.150">
    <property type="entry name" value="Vaccinia Virus protein VP39"/>
    <property type="match status" value="1"/>
</dbReference>
<dbReference type="Proteomes" id="UP000316726">
    <property type="component" value="Chromosome 2"/>
</dbReference>